<dbReference type="AlphaFoldDB" id="A0A074ZHR1"/>
<feature type="compositionally biased region" description="Basic and acidic residues" evidence="1">
    <location>
        <begin position="1"/>
        <end position="16"/>
    </location>
</feature>
<organism evidence="3 4">
    <name type="scientific">Opisthorchis viverrini</name>
    <name type="common">Southeast Asian liver fluke</name>
    <dbReference type="NCBI Taxonomy" id="6198"/>
    <lineage>
        <taxon>Eukaryota</taxon>
        <taxon>Metazoa</taxon>
        <taxon>Spiralia</taxon>
        <taxon>Lophotrochozoa</taxon>
        <taxon>Platyhelminthes</taxon>
        <taxon>Trematoda</taxon>
        <taxon>Digenea</taxon>
        <taxon>Opisthorchiida</taxon>
        <taxon>Opisthorchiata</taxon>
        <taxon>Opisthorchiidae</taxon>
        <taxon>Opisthorchis</taxon>
    </lineage>
</organism>
<reference evidence="3 4" key="1">
    <citation type="submission" date="2013-11" db="EMBL/GenBank/DDBJ databases">
        <title>Opisthorchis viverrini - life in the bile duct.</title>
        <authorList>
            <person name="Young N.D."/>
            <person name="Nagarajan N."/>
            <person name="Lin S.J."/>
            <person name="Korhonen P.K."/>
            <person name="Jex A.R."/>
            <person name="Hall R.S."/>
            <person name="Safavi-Hemami H."/>
            <person name="Kaewkong W."/>
            <person name="Bertrand D."/>
            <person name="Gao S."/>
            <person name="Seet Q."/>
            <person name="Wongkham S."/>
            <person name="Teh B.T."/>
            <person name="Wongkham C."/>
            <person name="Intapan P.M."/>
            <person name="Maleewong W."/>
            <person name="Yang X."/>
            <person name="Hu M."/>
            <person name="Wang Z."/>
            <person name="Hofmann A."/>
            <person name="Sternberg P.W."/>
            <person name="Tan P."/>
            <person name="Wang J."/>
            <person name="Gasser R.B."/>
        </authorList>
    </citation>
    <scope>NUCLEOTIDE SEQUENCE [LARGE SCALE GENOMIC DNA]</scope>
</reference>
<feature type="region of interest" description="Disordered" evidence="1">
    <location>
        <begin position="489"/>
        <end position="523"/>
    </location>
</feature>
<dbReference type="PROSITE" id="PS50106">
    <property type="entry name" value="PDZ"/>
    <property type="match status" value="4"/>
</dbReference>
<feature type="domain" description="PDZ" evidence="2">
    <location>
        <begin position="534"/>
        <end position="606"/>
    </location>
</feature>
<gene>
    <name evidence="3" type="ORF">T265_07221</name>
</gene>
<dbReference type="STRING" id="6198.A0A074ZHR1"/>
<dbReference type="OrthoDB" id="6022711at2759"/>
<dbReference type="SUPFAM" id="SSF50156">
    <property type="entry name" value="PDZ domain-like"/>
    <property type="match status" value="4"/>
</dbReference>
<feature type="domain" description="PDZ" evidence="2">
    <location>
        <begin position="651"/>
        <end position="749"/>
    </location>
</feature>
<dbReference type="PANTHER" id="PTHR19964:SF92">
    <property type="entry name" value="PATJ HOMOLOG"/>
    <property type="match status" value="1"/>
</dbReference>
<feature type="domain" description="PDZ" evidence="2">
    <location>
        <begin position="133"/>
        <end position="204"/>
    </location>
</feature>
<dbReference type="GeneID" id="20321400"/>
<dbReference type="InterPro" id="IPR051342">
    <property type="entry name" value="PDZ_scaffold"/>
</dbReference>
<dbReference type="Proteomes" id="UP000054324">
    <property type="component" value="Unassembled WGS sequence"/>
</dbReference>
<dbReference type="InterPro" id="IPR036034">
    <property type="entry name" value="PDZ_sf"/>
</dbReference>
<feature type="compositionally biased region" description="Basic and acidic residues" evidence="1">
    <location>
        <begin position="506"/>
        <end position="523"/>
    </location>
</feature>
<dbReference type="InterPro" id="IPR001478">
    <property type="entry name" value="PDZ"/>
</dbReference>
<dbReference type="SMART" id="SM00228">
    <property type="entry name" value="PDZ"/>
    <property type="match status" value="4"/>
</dbReference>
<keyword evidence="4" id="KW-1185">Reference proteome</keyword>
<dbReference type="KEGG" id="ovi:T265_07221"/>
<dbReference type="RefSeq" id="XP_009170950.1">
    <property type="nucleotide sequence ID" value="XM_009172686.1"/>
</dbReference>
<dbReference type="EMBL" id="KL596781">
    <property type="protein sequence ID" value="KER25277.1"/>
    <property type="molecule type" value="Genomic_DNA"/>
</dbReference>
<dbReference type="Gene3D" id="2.30.42.10">
    <property type="match status" value="4"/>
</dbReference>
<proteinExistence type="predicted"/>
<dbReference type="CTD" id="20321400"/>
<accession>A0A074ZHR1</accession>
<protein>
    <recommendedName>
        <fullName evidence="2">PDZ domain-containing protein</fullName>
    </recommendedName>
</protein>
<evidence type="ECO:0000313" key="3">
    <source>
        <dbReference type="EMBL" id="KER25277.1"/>
    </source>
</evidence>
<evidence type="ECO:0000256" key="1">
    <source>
        <dbReference type="SAM" id="MobiDB-lite"/>
    </source>
</evidence>
<feature type="domain" description="PDZ" evidence="2">
    <location>
        <begin position="302"/>
        <end position="383"/>
    </location>
</feature>
<dbReference type="SMR" id="A0A074ZHR1"/>
<evidence type="ECO:0000259" key="2">
    <source>
        <dbReference type="PROSITE" id="PS50106"/>
    </source>
</evidence>
<dbReference type="PANTHER" id="PTHR19964">
    <property type="entry name" value="MULTIPLE PDZ DOMAIN PROTEIN"/>
    <property type="match status" value="1"/>
</dbReference>
<sequence>MSGYDDRDQIENKALHLDTPGAGRPVAMPPIKSQLMDNPDKHGVSEVASRSLFDLELPSILLTLDKSESKSNPDIHADSKLITEPSVTPQTSYNSLLHWGHSSTKNDVEYLLNKYSELQGSILAVEIPLSNVIVEIGHAKLPMLGLQLAGHKDLNQMSVFVCGLRPGSIAERDGRIEVGDQLLEVNGHTLYGLSHLNAAPIIRSIYVEAIRGSNKIFRKTKMGSIRFVLQRHESNVGSMAAQPACVSESLSAKSSRRSSADTMTTAISTPKHGASEKARRSIEMMNLAFGDNRGPLVERKLFIHLFRGSAGFGFAIMEGSPTNEPGIYIKQIVEGGSAAKNGQLRPGDRLLRVNQKDATHASYDTVLDWIRAAKHEIRLLVSRWCYSSQPHSPEEVPSPRQIRLSVPQLLGDLTSAFKFLEPSQRSRKALSVGIPEPGLLDEDNGKQSPNGHLFVSHNLSQIRRASTPNLPSFRISLCSEESQCSSGMRTPLVPLLPGQTSKRSSLKLEEPAHDATEPAEPPKTRVIIPGKEVQIELEASSNLALGMGCVGGSETSLNLLIIHEIYPNGMALKDGRLRPGDQVLQVNSIHLIGMPFGEAMRNIYKAYKEAIPAPVNSDGNGQASNPEVSRFLLSVFRPEEVNTKWHDHELTVELVKKAGKGLGLCVADRYPPDLSYTEGSENQTPHSSYGVVITEVIRGSLAAADGRLLVKDQILSVNDEDVSTSTSELVGALLRVAPQKVVIKVGRLRNQIILPAFHGYVQPG</sequence>
<name>A0A074ZHR1_OPIVI</name>
<feature type="region of interest" description="Disordered" evidence="1">
    <location>
        <begin position="250"/>
        <end position="275"/>
    </location>
</feature>
<dbReference type="Pfam" id="PF00595">
    <property type="entry name" value="PDZ"/>
    <property type="match status" value="4"/>
</dbReference>
<feature type="region of interest" description="Disordered" evidence="1">
    <location>
        <begin position="1"/>
        <end position="26"/>
    </location>
</feature>
<evidence type="ECO:0000313" key="4">
    <source>
        <dbReference type="Proteomes" id="UP000054324"/>
    </source>
</evidence>